<dbReference type="InterPro" id="IPR015424">
    <property type="entry name" value="PyrdxlP-dep_Trfase"/>
</dbReference>
<dbReference type="GO" id="GO:0008483">
    <property type="term" value="F:transaminase activity"/>
    <property type="evidence" value="ECO:0007669"/>
    <property type="project" value="UniProtKB-KW"/>
</dbReference>
<keyword evidence="2" id="KW-0663">Pyridoxal phosphate</keyword>
<dbReference type="CDD" id="cd00609">
    <property type="entry name" value="AAT_like"/>
    <property type="match status" value="1"/>
</dbReference>
<dbReference type="PRINTS" id="PR00035">
    <property type="entry name" value="HTHGNTR"/>
</dbReference>
<evidence type="ECO:0000256" key="6">
    <source>
        <dbReference type="SAM" id="MobiDB-lite"/>
    </source>
</evidence>
<dbReference type="InterPro" id="IPR015421">
    <property type="entry name" value="PyrdxlP-dep_Trfase_major"/>
</dbReference>
<dbReference type="PANTHER" id="PTHR46577:SF1">
    <property type="entry name" value="HTH-TYPE TRANSCRIPTIONAL REGULATORY PROTEIN GABR"/>
    <property type="match status" value="1"/>
</dbReference>
<name>A0A7X4GU02_9BURK</name>
<proteinExistence type="inferred from homology"/>
<dbReference type="AlphaFoldDB" id="A0A7X4GU02"/>
<evidence type="ECO:0000256" key="1">
    <source>
        <dbReference type="ARBA" id="ARBA00005384"/>
    </source>
</evidence>
<dbReference type="EMBL" id="WWCK01000006">
    <property type="protein sequence ID" value="MYM69095.1"/>
    <property type="molecule type" value="Genomic_DNA"/>
</dbReference>
<dbReference type="Pfam" id="PF00392">
    <property type="entry name" value="GntR"/>
    <property type="match status" value="1"/>
</dbReference>
<comment type="similarity">
    <text evidence="1">In the C-terminal section; belongs to the class-I pyridoxal-phosphate-dependent aminotransferase family.</text>
</comment>
<accession>A0A7X4GU02</accession>
<keyword evidence="8" id="KW-0032">Aminotransferase</keyword>
<dbReference type="SUPFAM" id="SSF53383">
    <property type="entry name" value="PLP-dependent transferases"/>
    <property type="match status" value="1"/>
</dbReference>
<dbReference type="GO" id="GO:0030170">
    <property type="term" value="F:pyridoxal phosphate binding"/>
    <property type="evidence" value="ECO:0007669"/>
    <property type="project" value="InterPro"/>
</dbReference>
<sequence length="519" mass="56207">MDFNLLVNGYAAEHGHRNWPRQRLLHECLRAAIRSGTLAAGTRLAASRALAEELGVARNTVLYAYEQLASEGFVTTDRRGTVVASVGPEPARDHARAGRGGRSRGDAAAVPQLGLSQRMRDLRPVPGPADRMGAFVPGVPALEQFPMALWRRLLERALRSMTVVQLNYGDTAGEPLLRAAIADHLRASRGVVCEAAQVFITDGTQNSLDLCMRALADEGDTIWIENPGYGGAMAAARGAGLAVQGIDVDDDGMAPTAQDWLLRPPRLIYTTPSHQYPVGSVLSLRRRLALIEAARTAGALIIEDDYDSEFRHDGAPLHAMQGLAPDAPVVYLGTFSKTMFPSLRIGFVVVPAALAEPFAQMRAQSAPRGRVAEQLALAEFLRSGQFLVHLRRMRRLYRQRRDALVAALEKHLGSVATVHGGSAGMHLSLRFNDARIDDVAIVTQAQEHGIAVNALSTHDTQGDSGWKGLMLGYAQVPAEQMEGLIKQLAAIIHLAAYAANRSIKTPYQHARTSSGRSRR</sequence>
<protein>
    <submittedName>
        <fullName evidence="8">Aminotransferase class I/II-fold pyridoxal phosphate-dependent enzyme</fullName>
    </submittedName>
</protein>
<dbReference type="InterPro" id="IPR004839">
    <property type="entry name" value="Aminotransferase_I/II_large"/>
</dbReference>
<evidence type="ECO:0000256" key="2">
    <source>
        <dbReference type="ARBA" id="ARBA00022898"/>
    </source>
</evidence>
<reference evidence="8 9" key="1">
    <citation type="submission" date="2019-12" db="EMBL/GenBank/DDBJ databases">
        <title>Novel species isolated from a subtropical stream in China.</title>
        <authorList>
            <person name="Lu H."/>
        </authorList>
    </citation>
    <scope>NUCLEOTIDE SEQUENCE [LARGE SCALE GENOMIC DNA]</scope>
    <source>
        <strain evidence="8 9">FT55W</strain>
    </source>
</reference>
<evidence type="ECO:0000259" key="7">
    <source>
        <dbReference type="PROSITE" id="PS50949"/>
    </source>
</evidence>
<dbReference type="PANTHER" id="PTHR46577">
    <property type="entry name" value="HTH-TYPE TRANSCRIPTIONAL REGULATORY PROTEIN GABR"/>
    <property type="match status" value="1"/>
</dbReference>
<evidence type="ECO:0000313" key="9">
    <source>
        <dbReference type="Proteomes" id="UP000450012"/>
    </source>
</evidence>
<dbReference type="Pfam" id="PF00155">
    <property type="entry name" value="Aminotran_1_2"/>
    <property type="match status" value="1"/>
</dbReference>
<feature type="region of interest" description="Disordered" evidence="6">
    <location>
        <begin position="88"/>
        <end position="108"/>
    </location>
</feature>
<dbReference type="Gene3D" id="3.40.640.10">
    <property type="entry name" value="Type I PLP-dependent aspartate aminotransferase-like (Major domain)"/>
    <property type="match status" value="1"/>
</dbReference>
<dbReference type="InterPro" id="IPR036388">
    <property type="entry name" value="WH-like_DNA-bd_sf"/>
</dbReference>
<comment type="caution">
    <text evidence="8">The sequence shown here is derived from an EMBL/GenBank/DDBJ whole genome shotgun (WGS) entry which is preliminary data.</text>
</comment>
<evidence type="ECO:0000313" key="8">
    <source>
        <dbReference type="EMBL" id="MYM69095.1"/>
    </source>
</evidence>
<evidence type="ECO:0000256" key="3">
    <source>
        <dbReference type="ARBA" id="ARBA00023015"/>
    </source>
</evidence>
<dbReference type="RefSeq" id="WP_161015624.1">
    <property type="nucleotide sequence ID" value="NZ_WWCK01000006.1"/>
</dbReference>
<keyword evidence="3" id="KW-0805">Transcription regulation</keyword>
<evidence type="ECO:0000256" key="4">
    <source>
        <dbReference type="ARBA" id="ARBA00023125"/>
    </source>
</evidence>
<keyword evidence="9" id="KW-1185">Reference proteome</keyword>
<dbReference type="GO" id="GO:0003677">
    <property type="term" value="F:DNA binding"/>
    <property type="evidence" value="ECO:0007669"/>
    <property type="project" value="UniProtKB-KW"/>
</dbReference>
<dbReference type="InterPro" id="IPR000524">
    <property type="entry name" value="Tscrpt_reg_HTH_GntR"/>
</dbReference>
<dbReference type="CDD" id="cd07377">
    <property type="entry name" value="WHTH_GntR"/>
    <property type="match status" value="1"/>
</dbReference>
<dbReference type="SUPFAM" id="SSF46785">
    <property type="entry name" value="Winged helix' DNA-binding domain"/>
    <property type="match status" value="1"/>
</dbReference>
<dbReference type="SMART" id="SM00345">
    <property type="entry name" value="HTH_GNTR"/>
    <property type="match status" value="1"/>
</dbReference>
<dbReference type="Proteomes" id="UP000450012">
    <property type="component" value="Unassembled WGS sequence"/>
</dbReference>
<evidence type="ECO:0000256" key="5">
    <source>
        <dbReference type="ARBA" id="ARBA00023163"/>
    </source>
</evidence>
<keyword evidence="8" id="KW-0808">Transferase</keyword>
<organism evidence="8 9">
    <name type="scientific">Duganella rivi</name>
    <dbReference type="NCBI Taxonomy" id="2666083"/>
    <lineage>
        <taxon>Bacteria</taxon>
        <taxon>Pseudomonadati</taxon>
        <taxon>Pseudomonadota</taxon>
        <taxon>Betaproteobacteria</taxon>
        <taxon>Burkholderiales</taxon>
        <taxon>Oxalobacteraceae</taxon>
        <taxon>Telluria group</taxon>
        <taxon>Duganella</taxon>
    </lineage>
</organism>
<dbReference type="PROSITE" id="PS50949">
    <property type="entry name" value="HTH_GNTR"/>
    <property type="match status" value="1"/>
</dbReference>
<keyword evidence="4" id="KW-0238">DNA-binding</keyword>
<dbReference type="GO" id="GO:0003700">
    <property type="term" value="F:DNA-binding transcription factor activity"/>
    <property type="evidence" value="ECO:0007669"/>
    <property type="project" value="InterPro"/>
</dbReference>
<dbReference type="Gene3D" id="1.10.10.10">
    <property type="entry name" value="Winged helix-like DNA-binding domain superfamily/Winged helix DNA-binding domain"/>
    <property type="match status" value="1"/>
</dbReference>
<dbReference type="InterPro" id="IPR036390">
    <property type="entry name" value="WH_DNA-bd_sf"/>
</dbReference>
<feature type="domain" description="HTH gntR-type" evidence="7">
    <location>
        <begin position="19"/>
        <end position="86"/>
    </location>
</feature>
<dbReference type="InterPro" id="IPR051446">
    <property type="entry name" value="HTH_trans_reg/aminotransferase"/>
</dbReference>
<gene>
    <name evidence="8" type="ORF">GTP45_19945</name>
</gene>
<keyword evidence="5" id="KW-0804">Transcription</keyword>